<dbReference type="InterPro" id="IPR050905">
    <property type="entry name" value="Plant_NBS-LRR"/>
</dbReference>
<keyword evidence="3" id="KW-1185">Reference proteome</keyword>
<gene>
    <name evidence="2" type="ORF">NCGR_LOCUS65612</name>
</gene>
<dbReference type="Gene3D" id="3.80.10.10">
    <property type="entry name" value="Ribonuclease Inhibitor"/>
    <property type="match status" value="1"/>
</dbReference>
<protein>
    <recommendedName>
        <fullName evidence="1">Disease resistance protein At4g27190-like leucine-rich repeats domain-containing protein</fullName>
    </recommendedName>
</protein>
<organism evidence="2 3">
    <name type="scientific">Miscanthus lutarioriparius</name>
    <dbReference type="NCBI Taxonomy" id="422564"/>
    <lineage>
        <taxon>Eukaryota</taxon>
        <taxon>Viridiplantae</taxon>
        <taxon>Streptophyta</taxon>
        <taxon>Embryophyta</taxon>
        <taxon>Tracheophyta</taxon>
        <taxon>Spermatophyta</taxon>
        <taxon>Magnoliopsida</taxon>
        <taxon>Liliopsida</taxon>
        <taxon>Poales</taxon>
        <taxon>Poaceae</taxon>
        <taxon>PACMAD clade</taxon>
        <taxon>Panicoideae</taxon>
        <taxon>Andropogonodae</taxon>
        <taxon>Andropogoneae</taxon>
        <taxon>Saccharinae</taxon>
        <taxon>Miscanthus</taxon>
    </lineage>
</organism>
<dbReference type="PANTHER" id="PTHR33463:SF28">
    <property type="entry name" value="VTA1_CALLOSE SYNTHASE N-TERMINAL DOMAIN-CONTAINING PROTEIN"/>
    <property type="match status" value="1"/>
</dbReference>
<name>A0A811SJS3_9POAL</name>
<dbReference type="SUPFAM" id="SSF52058">
    <property type="entry name" value="L domain-like"/>
    <property type="match status" value="1"/>
</dbReference>
<dbReference type="InterPro" id="IPR057135">
    <property type="entry name" value="At4g27190-like_LRR"/>
</dbReference>
<dbReference type="OrthoDB" id="668085at2759"/>
<accession>A0A811SJS3</accession>
<evidence type="ECO:0000313" key="3">
    <source>
        <dbReference type="Proteomes" id="UP000604825"/>
    </source>
</evidence>
<dbReference type="EMBL" id="CAJGYO010000231">
    <property type="protein sequence ID" value="CAD6341514.1"/>
    <property type="molecule type" value="Genomic_DNA"/>
</dbReference>
<feature type="domain" description="Disease resistance protein At4g27190-like leucine-rich repeats" evidence="1">
    <location>
        <begin position="47"/>
        <end position="147"/>
    </location>
</feature>
<dbReference type="AlphaFoldDB" id="A0A811SJS3"/>
<proteinExistence type="predicted"/>
<sequence>MPAQVWCHRMVNVFEVATYLGNNLKNAWVSYIKSLTHFYRPSGSGATFRALKNVRLEHCPRLEGFMPRDCELPSLVTLDILFCYNLKAIFYNNGHHSSPRHYQLPCLQKIRLHELPLLEHLYVGDAILTAPKWEEFQVRGCWSLRRLPRLHQQPDKAVKPWLSYLSIRAANFNSFLLKTGHTYDMRTNDGMAKTYMTKLAIPVIDNVLDMTMVVILYGFVDVRFNCI</sequence>
<dbReference type="Proteomes" id="UP000604825">
    <property type="component" value="Unassembled WGS sequence"/>
</dbReference>
<dbReference type="PANTHER" id="PTHR33463">
    <property type="entry name" value="NB-ARC DOMAIN-CONTAINING PROTEIN-RELATED"/>
    <property type="match status" value="1"/>
</dbReference>
<comment type="caution">
    <text evidence="2">The sequence shown here is derived from an EMBL/GenBank/DDBJ whole genome shotgun (WGS) entry which is preliminary data.</text>
</comment>
<evidence type="ECO:0000259" key="1">
    <source>
        <dbReference type="Pfam" id="PF23247"/>
    </source>
</evidence>
<reference evidence="2" key="1">
    <citation type="submission" date="2020-10" db="EMBL/GenBank/DDBJ databases">
        <authorList>
            <person name="Han B."/>
            <person name="Lu T."/>
            <person name="Zhao Q."/>
            <person name="Huang X."/>
            <person name="Zhao Y."/>
        </authorList>
    </citation>
    <scope>NUCLEOTIDE SEQUENCE</scope>
</reference>
<dbReference type="InterPro" id="IPR032675">
    <property type="entry name" value="LRR_dom_sf"/>
</dbReference>
<dbReference type="Pfam" id="PF23247">
    <property type="entry name" value="LRR_RPS2"/>
    <property type="match status" value="1"/>
</dbReference>
<evidence type="ECO:0000313" key="2">
    <source>
        <dbReference type="EMBL" id="CAD6341514.1"/>
    </source>
</evidence>